<dbReference type="Pfam" id="PF14031">
    <property type="entry name" value="D-ser_dehydrat"/>
    <property type="match status" value="1"/>
</dbReference>
<dbReference type="AlphaFoldDB" id="A0A315EE95"/>
<dbReference type="EMBL" id="NESN01000001">
    <property type="protein sequence ID" value="PUE55611.1"/>
    <property type="molecule type" value="Genomic_DNA"/>
</dbReference>
<organism evidence="4 5">
    <name type="scientific">Limnohabitans parvus II-B4</name>
    <dbReference type="NCBI Taxonomy" id="1293052"/>
    <lineage>
        <taxon>Bacteria</taxon>
        <taxon>Pseudomonadati</taxon>
        <taxon>Pseudomonadota</taxon>
        <taxon>Betaproteobacteria</taxon>
        <taxon>Burkholderiales</taxon>
        <taxon>Comamonadaceae</taxon>
        <taxon>Limnohabitans</taxon>
    </lineage>
</organism>
<dbReference type="InterPro" id="IPR051466">
    <property type="entry name" value="D-amino_acid_metab_enzyme"/>
</dbReference>
<dbReference type="Gene3D" id="3.20.20.10">
    <property type="entry name" value="Alanine racemase"/>
    <property type="match status" value="1"/>
</dbReference>
<dbReference type="InterPro" id="IPR026956">
    <property type="entry name" value="D-ser_dehydrat-like_dom"/>
</dbReference>
<dbReference type="PANTHER" id="PTHR28004">
    <property type="entry name" value="ZGC:162816-RELATED"/>
    <property type="match status" value="1"/>
</dbReference>
<dbReference type="SMART" id="SM01119">
    <property type="entry name" value="D-ser_dehydrat"/>
    <property type="match status" value="1"/>
</dbReference>
<dbReference type="InterPro" id="IPR001608">
    <property type="entry name" value="Ala_racemase_N"/>
</dbReference>
<dbReference type="RefSeq" id="WP_108311601.1">
    <property type="nucleotide sequence ID" value="NZ_NESN01000001.1"/>
</dbReference>
<proteinExistence type="inferred from homology"/>
<sequence length="421" mass="46486">MQLNPAFKGYPPHLDPINLKDAGLQGWQLLRGDLPFPLAVLKDSALQHNLDWMQDFCRTRGLDIAPHGKTTMSPELYARQLAAGAWGISFATVFQAALGARHGVRRIIIANQVLQAVDLDSLSALLQAHAGLQVYFLVDSLAQLRLIEAWRVQRQSSTVFTVLVELGLEGKRTGCRDHQEALALAQAIRRSPAVQLAGIECYEGALATCHHEHDRASVAALMARVQKMATACEADDCFETDEVLITAGGSAIFDLVAEHLTPHLSRPVRGILRSGCYLTHDHVQYRQHLKCVAERLNLRETLRPAIELVSVVQSCPEPGLAILSMGKRDVSYDLDMPVPEWRAQVGDAQTRGVPAHWAVTALNDQHAYLRFDAQAPEDQHPVVGQLVGCGISHPCTTFDKWRWMPVVDDAYRVVDAVSVNF</sequence>
<evidence type="ECO:0000313" key="5">
    <source>
        <dbReference type="Proteomes" id="UP000250790"/>
    </source>
</evidence>
<keyword evidence="2" id="KW-0456">Lyase</keyword>
<dbReference type="Gene3D" id="2.40.37.20">
    <property type="entry name" value="D-serine dehydratase-like domain"/>
    <property type="match status" value="1"/>
</dbReference>
<reference evidence="4 5" key="1">
    <citation type="submission" date="2017-04" db="EMBL/GenBank/DDBJ databases">
        <title>Unexpected and diverse lifestyles within the genus Limnohabitans.</title>
        <authorList>
            <person name="Kasalicky V."/>
            <person name="Mehrshad M."/>
            <person name="Andrei S.-A."/>
            <person name="Salcher M."/>
            <person name="Kratochvilova H."/>
            <person name="Simek K."/>
            <person name="Ghai R."/>
        </authorList>
    </citation>
    <scope>NUCLEOTIDE SEQUENCE [LARGE SCALE GENOMIC DNA]</scope>
    <source>
        <strain evidence="4 5">II-B4</strain>
    </source>
</reference>
<keyword evidence="5" id="KW-1185">Reference proteome</keyword>
<evidence type="ECO:0000256" key="1">
    <source>
        <dbReference type="ARBA" id="ARBA00005323"/>
    </source>
</evidence>
<evidence type="ECO:0000259" key="3">
    <source>
        <dbReference type="SMART" id="SM01119"/>
    </source>
</evidence>
<name>A0A315EE95_9BURK</name>
<dbReference type="OrthoDB" id="9811417at2"/>
<dbReference type="PANTHER" id="PTHR28004:SF8">
    <property type="entry name" value="D-SERINE DEAMINASE"/>
    <property type="match status" value="1"/>
</dbReference>
<gene>
    <name evidence="4" type="ORF">B9Z37_03425</name>
</gene>
<dbReference type="Proteomes" id="UP000250790">
    <property type="component" value="Unassembled WGS sequence"/>
</dbReference>
<dbReference type="InterPro" id="IPR042208">
    <property type="entry name" value="D-ser_dehydrat-like_sf"/>
</dbReference>
<dbReference type="Pfam" id="PF01168">
    <property type="entry name" value="Ala_racemase_N"/>
    <property type="match status" value="1"/>
</dbReference>
<evidence type="ECO:0000256" key="2">
    <source>
        <dbReference type="ARBA" id="ARBA00023239"/>
    </source>
</evidence>
<feature type="domain" description="D-serine dehydratase-like" evidence="3">
    <location>
        <begin position="305"/>
        <end position="408"/>
    </location>
</feature>
<evidence type="ECO:0000313" key="4">
    <source>
        <dbReference type="EMBL" id="PUE55611.1"/>
    </source>
</evidence>
<dbReference type="SUPFAM" id="SSF51419">
    <property type="entry name" value="PLP-binding barrel"/>
    <property type="match status" value="1"/>
</dbReference>
<accession>A0A315EE95</accession>
<comment type="similarity">
    <text evidence="1">Belongs to the DSD1 family.</text>
</comment>
<protein>
    <submittedName>
        <fullName evidence="4">Amino acid deaminase</fullName>
    </submittedName>
</protein>
<comment type="caution">
    <text evidence="4">The sequence shown here is derived from an EMBL/GenBank/DDBJ whole genome shotgun (WGS) entry which is preliminary data.</text>
</comment>
<dbReference type="InterPro" id="IPR029066">
    <property type="entry name" value="PLP-binding_barrel"/>
</dbReference>
<dbReference type="GO" id="GO:0016829">
    <property type="term" value="F:lyase activity"/>
    <property type="evidence" value="ECO:0007669"/>
    <property type="project" value="UniProtKB-KW"/>
</dbReference>
<dbReference type="CDD" id="cd06818">
    <property type="entry name" value="PLPDE_III_cryptic_DSD"/>
    <property type="match status" value="1"/>
</dbReference>